<feature type="region of interest" description="Disordered" evidence="1">
    <location>
        <begin position="1"/>
        <end position="56"/>
    </location>
</feature>
<evidence type="ECO:0000313" key="4">
    <source>
        <dbReference type="Proteomes" id="UP000293995"/>
    </source>
</evidence>
<feature type="compositionally biased region" description="Pro residues" evidence="1">
    <location>
        <begin position="19"/>
        <end position="37"/>
    </location>
</feature>
<dbReference type="AlphaFoldDB" id="A0A4P6EEQ1"/>
<feature type="transmembrane region" description="Helical" evidence="2">
    <location>
        <begin position="188"/>
        <end position="212"/>
    </location>
</feature>
<proteinExistence type="predicted"/>
<evidence type="ECO:0000256" key="1">
    <source>
        <dbReference type="SAM" id="MobiDB-lite"/>
    </source>
</evidence>
<feature type="compositionally biased region" description="Low complexity" evidence="1">
    <location>
        <begin position="46"/>
        <end position="55"/>
    </location>
</feature>
<evidence type="ECO:0000313" key="3">
    <source>
        <dbReference type="EMBL" id="QAY59569.1"/>
    </source>
</evidence>
<feature type="transmembrane region" description="Helical" evidence="2">
    <location>
        <begin position="156"/>
        <end position="176"/>
    </location>
</feature>
<feature type="transmembrane region" description="Helical" evidence="2">
    <location>
        <begin position="339"/>
        <end position="361"/>
    </location>
</feature>
<feature type="transmembrane region" description="Helical" evidence="2">
    <location>
        <begin position="232"/>
        <end position="251"/>
    </location>
</feature>
<feature type="transmembrane region" description="Helical" evidence="2">
    <location>
        <begin position="424"/>
        <end position="447"/>
    </location>
</feature>
<reference evidence="3 4" key="1">
    <citation type="submission" date="2019-01" db="EMBL/GenBank/DDBJ databases">
        <title>Genome sequencing of strain DFW100M-13.</title>
        <authorList>
            <person name="Heo J."/>
            <person name="Kim S.-J."/>
            <person name="Kim J.-S."/>
            <person name="Hong S.-B."/>
            <person name="Kwon S.-W."/>
        </authorList>
    </citation>
    <scope>NUCLEOTIDE SEQUENCE [LARGE SCALE GENOMIC DNA]</scope>
    <source>
        <strain evidence="3 4">DFW100M-13</strain>
    </source>
</reference>
<dbReference type="EMBL" id="CP035494">
    <property type="protein sequence ID" value="QAY59569.1"/>
    <property type="molecule type" value="Genomic_DNA"/>
</dbReference>
<feature type="transmembrane region" description="Helical" evidence="2">
    <location>
        <begin position="272"/>
        <end position="296"/>
    </location>
</feature>
<protein>
    <submittedName>
        <fullName evidence="3">Uncharacterized protein</fullName>
    </submittedName>
</protein>
<sequence>MSDERPPSLEPSAESPAQHFPPVPPMPPVPPRPPLPGAPGAGGAAPHGSAALGAPRAGSDANARLASAELRALVAPSGWKVTALLCATVVGTALVMAIISYLAVGIRLGGGSIEITSPLGWIAVLWATILGGGVAGRAEGSLFGGFTASATAELSIVAVGAFVVIIVLAVAITRLAERGGRTRPRWVLVMRSVLEALMVAVVVTVLAAFIRVGAGGSGTILEASFTVSAHPFRIFALTFLVVAGSTFFARLRRAPHSRAWGAFTVAAREAGWYAAIPLALLTAGALVGFIVAAIHAEAPEAFLLWVPLGLNAAALAFGAAQFGGVRLTGFPTLERSYHLWDLVGGWSALIIVATMLVLLYLTVFLGTRRARTGRFTAGRVWQLPVIVLIGSTIASFVLLSIRLSGSAFGSTAAAQLMPSWETPFLLALFALAVSLGAEGAPAVVYAVSPTLLGRLAGRRAAAAWVAGAPRRA</sequence>
<keyword evidence="2" id="KW-1133">Transmembrane helix</keyword>
<organism evidence="3 4">
    <name type="scientific">Microbacterium protaetiae</name>
    <dbReference type="NCBI Taxonomy" id="2509458"/>
    <lineage>
        <taxon>Bacteria</taxon>
        <taxon>Bacillati</taxon>
        <taxon>Actinomycetota</taxon>
        <taxon>Actinomycetes</taxon>
        <taxon>Micrococcales</taxon>
        <taxon>Microbacteriaceae</taxon>
        <taxon>Microbacterium</taxon>
    </lineage>
</organism>
<dbReference type="RefSeq" id="WP_129387150.1">
    <property type="nucleotide sequence ID" value="NZ_CP035494.1"/>
</dbReference>
<dbReference type="KEGG" id="mprt:ET475_05935"/>
<keyword evidence="2" id="KW-0472">Membrane</keyword>
<name>A0A4P6EEQ1_9MICO</name>
<feature type="transmembrane region" description="Helical" evidence="2">
    <location>
        <begin position="381"/>
        <end position="403"/>
    </location>
</feature>
<accession>A0A4P6EEQ1</accession>
<keyword evidence="4" id="KW-1185">Reference proteome</keyword>
<feature type="transmembrane region" description="Helical" evidence="2">
    <location>
        <begin position="118"/>
        <end position="136"/>
    </location>
</feature>
<feature type="transmembrane region" description="Helical" evidence="2">
    <location>
        <begin position="81"/>
        <end position="106"/>
    </location>
</feature>
<evidence type="ECO:0000256" key="2">
    <source>
        <dbReference type="SAM" id="Phobius"/>
    </source>
</evidence>
<keyword evidence="2" id="KW-0812">Transmembrane</keyword>
<dbReference type="Proteomes" id="UP000293995">
    <property type="component" value="Chromosome"/>
</dbReference>
<gene>
    <name evidence="3" type="ORF">ET475_05935</name>
</gene>